<dbReference type="InterPro" id="IPR004878">
    <property type="entry name" value="Otopetrin"/>
</dbReference>
<feature type="transmembrane region" description="Helical" evidence="11">
    <location>
        <begin position="6"/>
        <end position="23"/>
    </location>
</feature>
<dbReference type="GO" id="GO:0005886">
    <property type="term" value="C:plasma membrane"/>
    <property type="evidence" value="ECO:0007669"/>
    <property type="project" value="UniProtKB-SubCell"/>
</dbReference>
<keyword evidence="5 11" id="KW-0812">Transmembrane</keyword>
<evidence type="ECO:0000256" key="2">
    <source>
        <dbReference type="ARBA" id="ARBA00006513"/>
    </source>
</evidence>
<evidence type="ECO:0000256" key="8">
    <source>
        <dbReference type="ARBA" id="ARBA00023065"/>
    </source>
</evidence>
<dbReference type="EMBL" id="VCGU01000007">
    <property type="protein sequence ID" value="TRY73226.1"/>
    <property type="molecule type" value="Genomic_DNA"/>
</dbReference>
<accession>A0A553P6B5</accession>
<comment type="caution">
    <text evidence="12">The sequence shown here is derived from an EMBL/GenBank/DDBJ whole genome shotgun (WGS) entry which is preliminary data.</text>
</comment>
<dbReference type="Pfam" id="PF03189">
    <property type="entry name" value="Otopetrin"/>
    <property type="match status" value="1"/>
</dbReference>
<keyword evidence="7 11" id="KW-1133">Transmembrane helix</keyword>
<reference evidence="12 13" key="1">
    <citation type="journal article" date="2018" name="Nat. Ecol. Evol.">
        <title>Genomic signatures of mitonuclear coevolution across populations of Tigriopus californicus.</title>
        <authorList>
            <person name="Barreto F.S."/>
            <person name="Watson E.T."/>
            <person name="Lima T.G."/>
            <person name="Willett C.S."/>
            <person name="Edmands S."/>
            <person name="Li W."/>
            <person name="Burton R.S."/>
        </authorList>
    </citation>
    <scope>NUCLEOTIDE SEQUENCE [LARGE SCALE GENOMIC DNA]</scope>
    <source>
        <strain evidence="12 13">San Diego</strain>
    </source>
</reference>
<dbReference type="AlphaFoldDB" id="A0A553P6B5"/>
<comment type="subcellular location">
    <subcellularLocation>
        <location evidence="1">Cell membrane</location>
        <topology evidence="1">Multi-pass membrane protein</topology>
    </subcellularLocation>
</comment>
<evidence type="ECO:0000313" key="13">
    <source>
        <dbReference type="Proteomes" id="UP000318571"/>
    </source>
</evidence>
<evidence type="ECO:0000256" key="3">
    <source>
        <dbReference type="ARBA" id="ARBA00022448"/>
    </source>
</evidence>
<evidence type="ECO:0000256" key="11">
    <source>
        <dbReference type="SAM" id="Phobius"/>
    </source>
</evidence>
<dbReference type="GO" id="GO:0015252">
    <property type="term" value="F:proton channel activity"/>
    <property type="evidence" value="ECO:0007669"/>
    <property type="project" value="InterPro"/>
</dbReference>
<keyword evidence="8" id="KW-0406">Ion transport</keyword>
<comment type="similarity">
    <text evidence="2">Belongs to the otopetrin family.</text>
</comment>
<evidence type="ECO:0000256" key="10">
    <source>
        <dbReference type="ARBA" id="ARBA00023303"/>
    </source>
</evidence>
<name>A0A553P6B5_TIGCA</name>
<organism evidence="12 13">
    <name type="scientific">Tigriopus californicus</name>
    <name type="common">Marine copepod</name>
    <dbReference type="NCBI Taxonomy" id="6832"/>
    <lineage>
        <taxon>Eukaryota</taxon>
        <taxon>Metazoa</taxon>
        <taxon>Ecdysozoa</taxon>
        <taxon>Arthropoda</taxon>
        <taxon>Crustacea</taxon>
        <taxon>Multicrustacea</taxon>
        <taxon>Hexanauplia</taxon>
        <taxon>Copepoda</taxon>
        <taxon>Harpacticoida</taxon>
        <taxon>Harpacticidae</taxon>
        <taxon>Tigriopus</taxon>
    </lineage>
</organism>
<evidence type="ECO:0000256" key="4">
    <source>
        <dbReference type="ARBA" id="ARBA00022475"/>
    </source>
</evidence>
<evidence type="ECO:0000256" key="6">
    <source>
        <dbReference type="ARBA" id="ARBA00022781"/>
    </source>
</evidence>
<gene>
    <name evidence="12" type="ORF">TCAL_15772</name>
</gene>
<keyword evidence="9 11" id="KW-0472">Membrane</keyword>
<keyword evidence="6" id="KW-0375">Hydrogen ion transport</keyword>
<feature type="transmembrane region" description="Helical" evidence="11">
    <location>
        <begin position="200"/>
        <end position="221"/>
    </location>
</feature>
<evidence type="ECO:0000313" key="12">
    <source>
        <dbReference type="EMBL" id="TRY73226.1"/>
    </source>
</evidence>
<evidence type="ECO:0000256" key="7">
    <source>
        <dbReference type="ARBA" id="ARBA00022989"/>
    </source>
</evidence>
<keyword evidence="10" id="KW-0407">Ion channel</keyword>
<evidence type="ECO:0000256" key="9">
    <source>
        <dbReference type="ARBA" id="ARBA00023136"/>
    </source>
</evidence>
<sequence>MYLYIGSIVAIMCIYITVLLDNCPSLTRSNKADQVQNSKGKIDPETGSVASFGTLRRAHIDRKKIAMHATMESTCVDDILIAHPFSKPFSLSSKCIFFCQLSGHRLRDLGLFARFGFITSWQPNLCLWIRTIIWESATEWIHTFIETTSRMLCAHGRWRSCLLVPRRYEKLLWLFGPPSRRRATGRVDCKAPAKAFSGPLCVWLGGIIILIILLCDEFVLLRPNSTKISAKSSRVFRFFLLRLAKFSEEMFWIFVWHGNPILGLAILGCGGFVQMQ</sequence>
<feature type="transmembrane region" description="Helical" evidence="11">
    <location>
        <begin position="250"/>
        <end position="273"/>
    </location>
</feature>
<keyword evidence="3" id="KW-0813">Transport</keyword>
<protein>
    <submittedName>
        <fullName evidence="12">Uncharacterized protein</fullName>
    </submittedName>
</protein>
<evidence type="ECO:0000256" key="1">
    <source>
        <dbReference type="ARBA" id="ARBA00004651"/>
    </source>
</evidence>
<proteinExistence type="inferred from homology"/>
<dbReference type="Proteomes" id="UP000318571">
    <property type="component" value="Chromosome 3"/>
</dbReference>
<keyword evidence="4" id="KW-1003">Cell membrane</keyword>
<keyword evidence="13" id="KW-1185">Reference proteome</keyword>
<evidence type="ECO:0000256" key="5">
    <source>
        <dbReference type="ARBA" id="ARBA00022692"/>
    </source>
</evidence>